<name>A0A5C6G519_METRR</name>
<dbReference type="AlphaFoldDB" id="A0A5C6G519"/>
<proteinExistence type="predicted"/>
<sequence length="489" mass="53482">MSNEMSTVLTNCGGELQVNLGPNGNGDYKIVDRSGRTIADEPNFVKIQSLGSFINEERKNILKSSVSTKTKRILAGMVAVANTLADGKSFTFTKGFVNVFRTVQSQMETLVHNALAFEGISDDDARNVPVKNFIAEMTARILAATVDFLVYRATLGPDDEPKKINTKLTSAKLPGFSREFEGRHVLFPRDHTKGLAILYREWKNAELMAAQAGIVDGLRPFQGFLSEETIRLFCNVPASWDISLHCAKDPARVTEECLGSGNGTDPAAVLKFKGTIPERIQCGFFQAPRTKTGHLETMFRGLRFDPEDEAVRGVYAQLARWGKTVADQTWWFARFVEGESLPTIQRAVAVILGVASDDEFGKALGRVFSPNLNDAIRLSANVTQPDGWVQLLAAAQGLSAEAVETNLRGRLEADLISRTTLTVQVAHLLGARLEAHLSAPVSTSSADVANVLDIERFNWADDTESEADHDHNDDDRETEAGDAPNPDDA</sequence>
<accession>A0A5C6G519</accession>
<dbReference type="Proteomes" id="UP000317257">
    <property type="component" value="Unassembled WGS sequence"/>
</dbReference>
<protein>
    <submittedName>
        <fullName evidence="2">Uncharacterized protein</fullName>
    </submittedName>
</protein>
<evidence type="ECO:0000256" key="1">
    <source>
        <dbReference type="SAM" id="MobiDB-lite"/>
    </source>
</evidence>
<organism evidence="2 3">
    <name type="scientific">Metarhizium rileyi (strain RCEF 4871)</name>
    <name type="common">Nomuraea rileyi</name>
    <dbReference type="NCBI Taxonomy" id="1649241"/>
    <lineage>
        <taxon>Eukaryota</taxon>
        <taxon>Fungi</taxon>
        <taxon>Dikarya</taxon>
        <taxon>Ascomycota</taxon>
        <taxon>Pezizomycotina</taxon>
        <taxon>Sordariomycetes</taxon>
        <taxon>Hypocreomycetidae</taxon>
        <taxon>Hypocreales</taxon>
        <taxon>Clavicipitaceae</taxon>
        <taxon>Metarhizium</taxon>
    </lineage>
</organism>
<evidence type="ECO:0000313" key="3">
    <source>
        <dbReference type="Proteomes" id="UP000317257"/>
    </source>
</evidence>
<dbReference type="EMBL" id="SBHS01000040">
    <property type="protein sequence ID" value="TWU71608.1"/>
    <property type="molecule type" value="Genomic_DNA"/>
</dbReference>
<evidence type="ECO:0000313" key="2">
    <source>
        <dbReference type="EMBL" id="TWU71608.1"/>
    </source>
</evidence>
<feature type="region of interest" description="Disordered" evidence="1">
    <location>
        <begin position="461"/>
        <end position="489"/>
    </location>
</feature>
<reference evidence="3" key="1">
    <citation type="submission" date="2018-12" db="EMBL/GenBank/DDBJ databases">
        <title>The complete genome of Metarhizium rileyi, a key fungal pathogen of Lepidoptera.</title>
        <authorList>
            <person name="Binneck E."/>
            <person name="Lastra C.C.L."/>
            <person name="Sosa-Gomez D.R."/>
        </authorList>
    </citation>
    <scope>NUCLEOTIDE SEQUENCE [LARGE SCALE GENOMIC DNA]</scope>
    <source>
        <strain evidence="3">Cep018-CH2</strain>
    </source>
</reference>
<gene>
    <name evidence="2" type="ORF">ED733_000378</name>
</gene>
<comment type="caution">
    <text evidence="2">The sequence shown here is derived from an EMBL/GenBank/DDBJ whole genome shotgun (WGS) entry which is preliminary data.</text>
</comment>